<evidence type="ECO:0000313" key="3">
    <source>
        <dbReference type="Proteomes" id="UP000289758"/>
    </source>
</evidence>
<gene>
    <name evidence="2" type="ORF">CRV07_06355</name>
</gene>
<protein>
    <recommendedName>
        <fullName evidence="4">DUF3450 domain-containing protein</fullName>
    </recommendedName>
</protein>
<evidence type="ECO:0000256" key="1">
    <source>
        <dbReference type="SAM" id="Coils"/>
    </source>
</evidence>
<proteinExistence type="predicted"/>
<reference evidence="2 3" key="1">
    <citation type="submission" date="2017-10" db="EMBL/GenBank/DDBJ databases">
        <title>Genomics of the genus Arcobacter.</title>
        <authorList>
            <person name="Perez-Cataluna A."/>
            <person name="Figueras M.J."/>
        </authorList>
    </citation>
    <scope>NUCLEOTIDE SEQUENCE [LARGE SCALE GENOMIC DNA]</scope>
    <source>
        <strain evidence="2 3">CECT 8441</strain>
    </source>
</reference>
<keyword evidence="3" id="KW-1185">Reference proteome</keyword>
<dbReference type="Proteomes" id="UP000289758">
    <property type="component" value="Unassembled WGS sequence"/>
</dbReference>
<evidence type="ECO:0008006" key="4">
    <source>
        <dbReference type="Google" id="ProtNLM"/>
    </source>
</evidence>
<dbReference type="OrthoDB" id="5880116at2"/>
<sequence>MFYMQLVKITLLLLFVNSLVFSNQIEKSMEVIENTNNKLVDYQKQIDVHDEKHTQLVGEYRYVNEQLKSTKKYNTQLSNIISSQKEELADIAQQIKDIEQTQKNIYPLMSDMIKSLKKLVELDIPFLMQEREERIKTLEETLDRADIKTAEKFRIILEAFKIEYDYAKNIEAYQEISDGKTFNYLRIGRVALYKQSLDSKDYFAWDNESKKWDEINDSNVQTNIRKGIKIAKKHENVAFLQLPFNKKEEF</sequence>
<accession>A0A4Q1AY20</accession>
<feature type="coiled-coil region" evidence="1">
    <location>
        <begin position="25"/>
        <end position="52"/>
    </location>
</feature>
<dbReference type="AlphaFoldDB" id="A0A4Q1AY20"/>
<organism evidence="2 3">
    <name type="scientific">Halarcobacter ebronensis</name>
    <dbReference type="NCBI Taxonomy" id="1462615"/>
    <lineage>
        <taxon>Bacteria</taxon>
        <taxon>Pseudomonadati</taxon>
        <taxon>Campylobacterota</taxon>
        <taxon>Epsilonproteobacteria</taxon>
        <taxon>Campylobacterales</taxon>
        <taxon>Arcobacteraceae</taxon>
        <taxon>Halarcobacter</taxon>
    </lineage>
</organism>
<evidence type="ECO:0000313" key="2">
    <source>
        <dbReference type="EMBL" id="RXK06316.1"/>
    </source>
</evidence>
<dbReference type="InterPro" id="IPR016866">
    <property type="entry name" value="UCP028069"/>
</dbReference>
<keyword evidence="1" id="KW-0175">Coiled coil</keyword>
<dbReference type="PIRSF" id="PIRSF028069">
    <property type="entry name" value="UCP028069"/>
    <property type="match status" value="1"/>
</dbReference>
<name>A0A4Q1AY20_9BACT</name>
<dbReference type="EMBL" id="PDKK01000004">
    <property type="protein sequence ID" value="RXK06316.1"/>
    <property type="molecule type" value="Genomic_DNA"/>
</dbReference>
<comment type="caution">
    <text evidence="2">The sequence shown here is derived from an EMBL/GenBank/DDBJ whole genome shotgun (WGS) entry which is preliminary data.</text>
</comment>
<dbReference type="Pfam" id="PF11932">
    <property type="entry name" value="DUF3450"/>
    <property type="match status" value="1"/>
</dbReference>